<dbReference type="InterPro" id="IPR051035">
    <property type="entry name" value="Mito_inheritance_9"/>
</dbReference>
<dbReference type="AlphaFoldDB" id="A0A409VB16"/>
<dbReference type="STRING" id="181874.A0A409VB16"/>
<name>A0A409VB16_9AGAR</name>
<dbReference type="OrthoDB" id="2831558at2759"/>
<evidence type="ECO:0000313" key="2">
    <source>
        <dbReference type="EMBL" id="PPQ64112.1"/>
    </source>
</evidence>
<dbReference type="SUPFAM" id="SSF56112">
    <property type="entry name" value="Protein kinase-like (PK-like)"/>
    <property type="match status" value="1"/>
</dbReference>
<dbReference type="Pfam" id="PF01636">
    <property type="entry name" value="APH"/>
    <property type="match status" value="1"/>
</dbReference>
<organism evidence="2 3">
    <name type="scientific">Panaeolus cyanescens</name>
    <dbReference type="NCBI Taxonomy" id="181874"/>
    <lineage>
        <taxon>Eukaryota</taxon>
        <taxon>Fungi</taxon>
        <taxon>Dikarya</taxon>
        <taxon>Basidiomycota</taxon>
        <taxon>Agaricomycotina</taxon>
        <taxon>Agaricomycetes</taxon>
        <taxon>Agaricomycetidae</taxon>
        <taxon>Agaricales</taxon>
        <taxon>Agaricineae</taxon>
        <taxon>Galeropsidaceae</taxon>
        <taxon>Panaeolus</taxon>
    </lineage>
</organism>
<evidence type="ECO:0000313" key="3">
    <source>
        <dbReference type="Proteomes" id="UP000284842"/>
    </source>
</evidence>
<dbReference type="GO" id="GO:0005739">
    <property type="term" value="C:mitochondrion"/>
    <property type="evidence" value="ECO:0007669"/>
    <property type="project" value="TreeGrafter"/>
</dbReference>
<dbReference type="PANTHER" id="PTHR36091:SF2">
    <property type="entry name" value="AMINOGLYCOSIDE PHOSPHOTRANSFERASE DOMAIN-CONTAINING PROTEIN"/>
    <property type="match status" value="1"/>
</dbReference>
<dbReference type="InterPro" id="IPR011009">
    <property type="entry name" value="Kinase-like_dom_sf"/>
</dbReference>
<dbReference type="Proteomes" id="UP000284842">
    <property type="component" value="Unassembled WGS sequence"/>
</dbReference>
<dbReference type="EMBL" id="NHTK01006095">
    <property type="protein sequence ID" value="PPQ64112.1"/>
    <property type="molecule type" value="Genomic_DNA"/>
</dbReference>
<feature type="domain" description="Aminoglycoside phosphotransferase" evidence="1">
    <location>
        <begin position="57"/>
        <end position="331"/>
    </location>
</feature>
<reference evidence="2 3" key="1">
    <citation type="journal article" date="2018" name="Evol. Lett.">
        <title>Horizontal gene cluster transfer increased hallucinogenic mushroom diversity.</title>
        <authorList>
            <person name="Reynolds H.T."/>
            <person name="Vijayakumar V."/>
            <person name="Gluck-Thaler E."/>
            <person name="Korotkin H.B."/>
            <person name="Matheny P.B."/>
            <person name="Slot J.C."/>
        </authorList>
    </citation>
    <scope>NUCLEOTIDE SEQUENCE [LARGE SCALE GENOMIC DNA]</scope>
    <source>
        <strain evidence="2 3">2629</strain>
    </source>
</reference>
<dbReference type="InterPro" id="IPR002575">
    <property type="entry name" value="Aminoglycoside_PTrfase"/>
</dbReference>
<evidence type="ECO:0000259" key="1">
    <source>
        <dbReference type="Pfam" id="PF01636"/>
    </source>
</evidence>
<keyword evidence="3" id="KW-1185">Reference proteome</keyword>
<gene>
    <name evidence="2" type="ORF">CVT24_008723</name>
</gene>
<proteinExistence type="predicted"/>
<accession>A0A409VB16</accession>
<protein>
    <recommendedName>
        <fullName evidence="1">Aminoglycoside phosphotransferase domain-containing protein</fullName>
    </recommendedName>
</protein>
<dbReference type="Gene3D" id="3.30.200.20">
    <property type="entry name" value="Phosphorylase Kinase, domain 1"/>
    <property type="match status" value="1"/>
</dbReference>
<dbReference type="InParanoid" id="A0A409VB16"/>
<dbReference type="Gene3D" id="3.90.1200.10">
    <property type="match status" value="1"/>
</dbReference>
<comment type="caution">
    <text evidence="2">The sequence shown here is derived from an EMBL/GenBank/DDBJ whole genome shotgun (WGS) entry which is preliminary data.</text>
</comment>
<dbReference type="PANTHER" id="PTHR36091">
    <property type="entry name" value="ALTERED INHERITANCE OF MITOCHONDRIA PROTEIN 9, MITOCHONDRIAL"/>
    <property type="match status" value="1"/>
</dbReference>
<sequence length="538" mass="61842">MPNSRHDLFNYTSGSWLVNKELRLAERKHEFDDIELRRLAAESVGRTLKDVDSMEKLDEGGFNRVFRVTMHDGFQMIARVPYPLTQPKFYVVASEVATMGFLRAHGVPIPKVYGYSPTSDNAAKTEYIFMEFVKGNKLADLWPHLKDVEMAAVLRALVELESRIMSIPFPAGGSLYYADDLKRVAGDKKGIPISLKGQQFCIGPDVRVDMWHGRRLQLDVSRGPYETVEEALVAPAHKEIAYLERFGQPLLPFQRWRREAYNFDKQSPLDHIENIKRYVRMAPLLIPKNPSHQAFCLRHPDLHPSNVMVYLSPDSDHMEITSVIDWQHATILPLFLVANIPQRFQNYDDPVSQSLILPSFPPNADKMDEDELRQAVAIHDARLTHYYYAKATAELNSCHHESLWDWRSIVIRRLWHHAGRPWNAEIHDLKALLIEATEDWEALVGPGLPCPVEFEPEDVSKTKAFSERLQVPDEIFQDVQNGLGFGSQTWISNDDYEKAKELAELLKARLLGAIAEEELRNNVQANWLLDDMDEKDYM</sequence>